<dbReference type="InterPro" id="IPR050680">
    <property type="entry name" value="YpeA/RimI_acetyltransf"/>
</dbReference>
<dbReference type="Gene3D" id="3.40.630.30">
    <property type="match status" value="2"/>
</dbReference>
<dbReference type="PROSITE" id="PS51186">
    <property type="entry name" value="GNAT"/>
    <property type="match status" value="2"/>
</dbReference>
<dbReference type="AlphaFoldDB" id="A0A975A190"/>
<dbReference type="GO" id="GO:0016747">
    <property type="term" value="F:acyltransferase activity, transferring groups other than amino-acyl groups"/>
    <property type="evidence" value="ECO:0007669"/>
    <property type="project" value="InterPro"/>
</dbReference>
<evidence type="ECO:0000256" key="2">
    <source>
        <dbReference type="ARBA" id="ARBA00023315"/>
    </source>
</evidence>
<dbReference type="InterPro" id="IPR000182">
    <property type="entry name" value="GNAT_dom"/>
</dbReference>
<evidence type="ECO:0000259" key="3">
    <source>
        <dbReference type="PROSITE" id="PS51186"/>
    </source>
</evidence>
<evidence type="ECO:0000313" key="4">
    <source>
        <dbReference type="EMBL" id="QSE98046.1"/>
    </source>
</evidence>
<dbReference type="SUPFAM" id="SSF55729">
    <property type="entry name" value="Acyl-CoA N-acyltransferases (Nat)"/>
    <property type="match status" value="2"/>
</dbReference>
<keyword evidence="1" id="KW-0808">Transferase</keyword>
<name>A0A975A190_9BACT</name>
<dbReference type="CDD" id="cd04301">
    <property type="entry name" value="NAT_SF"/>
    <property type="match status" value="1"/>
</dbReference>
<sequence>MKPLKPVDLTEMYITFLDAFSDYPIPFKLTKEQFVRKFVQKLKLDFGLSVGAYHYDGALAGFIFTAVNYYEGKLTAYNGGTGVRPRSRGFRLTTQMYEYLIPLLKAREIKQCVLEVLTSNDRAIKAYEGIGFERTKYFKCYILNNENPDFSKTDQSGNYEIKEVKIPNWNLYDKFCDYAPSFLDTSRMIDDNLANETIVEVREDDECVGFAIYQPSFGRISQIGIKPEKRRNGIGTTLMNYIYQNSILKKITIINVNEESEGTKLFFQSLGFENQIDQYEMILSI</sequence>
<dbReference type="Proteomes" id="UP000662783">
    <property type="component" value="Chromosome"/>
</dbReference>
<dbReference type="Pfam" id="PF13508">
    <property type="entry name" value="Acetyltransf_7"/>
    <property type="match status" value="1"/>
</dbReference>
<dbReference type="KEGG" id="fuv:JR347_02895"/>
<organism evidence="4 5">
    <name type="scientific">Fulvivirga lutea</name>
    <dbReference type="NCBI Taxonomy" id="2810512"/>
    <lineage>
        <taxon>Bacteria</taxon>
        <taxon>Pseudomonadati</taxon>
        <taxon>Bacteroidota</taxon>
        <taxon>Cytophagia</taxon>
        <taxon>Cytophagales</taxon>
        <taxon>Fulvivirgaceae</taxon>
        <taxon>Fulvivirga</taxon>
    </lineage>
</organism>
<keyword evidence="2" id="KW-0012">Acyltransferase</keyword>
<gene>
    <name evidence="4" type="ORF">JR347_02895</name>
</gene>
<dbReference type="EMBL" id="CP070608">
    <property type="protein sequence ID" value="QSE98046.1"/>
    <property type="molecule type" value="Genomic_DNA"/>
</dbReference>
<dbReference type="InterPro" id="IPR016181">
    <property type="entry name" value="Acyl_CoA_acyltransferase"/>
</dbReference>
<protein>
    <submittedName>
        <fullName evidence="4">GNAT family N-acetyltransferase</fullName>
    </submittedName>
</protein>
<evidence type="ECO:0000256" key="1">
    <source>
        <dbReference type="ARBA" id="ARBA00022679"/>
    </source>
</evidence>
<keyword evidence="5" id="KW-1185">Reference proteome</keyword>
<evidence type="ECO:0000313" key="5">
    <source>
        <dbReference type="Proteomes" id="UP000662783"/>
    </source>
</evidence>
<dbReference type="RefSeq" id="WP_205722554.1">
    <property type="nucleotide sequence ID" value="NZ_CP070608.1"/>
</dbReference>
<dbReference type="PANTHER" id="PTHR43420">
    <property type="entry name" value="ACETYLTRANSFERASE"/>
    <property type="match status" value="1"/>
</dbReference>
<proteinExistence type="predicted"/>
<feature type="domain" description="N-acetyltransferase" evidence="3">
    <location>
        <begin position="1"/>
        <end position="165"/>
    </location>
</feature>
<accession>A0A975A190</accession>
<feature type="domain" description="N-acetyltransferase" evidence="3">
    <location>
        <begin position="159"/>
        <end position="285"/>
    </location>
</feature>
<dbReference type="Pfam" id="PF00583">
    <property type="entry name" value="Acetyltransf_1"/>
    <property type="match status" value="1"/>
</dbReference>
<reference evidence="4" key="1">
    <citation type="submission" date="2021-02" db="EMBL/GenBank/DDBJ databases">
        <title>Fulvivirga sp. S481 isolated from sea water.</title>
        <authorList>
            <person name="Bae S.S."/>
            <person name="Baek K."/>
        </authorList>
    </citation>
    <scope>NUCLEOTIDE SEQUENCE</scope>
    <source>
        <strain evidence="4">S481</strain>
    </source>
</reference>